<organism evidence="2 3">
    <name type="scientific">Lentithecium fluviatile CBS 122367</name>
    <dbReference type="NCBI Taxonomy" id="1168545"/>
    <lineage>
        <taxon>Eukaryota</taxon>
        <taxon>Fungi</taxon>
        <taxon>Dikarya</taxon>
        <taxon>Ascomycota</taxon>
        <taxon>Pezizomycotina</taxon>
        <taxon>Dothideomycetes</taxon>
        <taxon>Pleosporomycetidae</taxon>
        <taxon>Pleosporales</taxon>
        <taxon>Massarineae</taxon>
        <taxon>Lentitheciaceae</taxon>
        <taxon>Lentithecium</taxon>
    </lineage>
</organism>
<dbReference type="Proteomes" id="UP000799291">
    <property type="component" value="Unassembled WGS sequence"/>
</dbReference>
<sequence>MSAVILPRKAPSPHPRPTSSQTSCSWPAGAKGDIVCSLLKVLRCSRRKCIRKRILEKQSMSWLQPSGEPAEIYDRVIQINRRGSKFRCWRADGMAVSRFAPLLASRRLRASCVGSWKDARACALSSEAGRVRKTAWVTYWPILMGRGGYGRGNMEICRATWINARSLPIAHQHHSRMQRSAPRCTIEQHRLVCRECNWLWRRASGLFDRGAVAVESVPI</sequence>
<feature type="region of interest" description="Disordered" evidence="1">
    <location>
        <begin position="1"/>
        <end position="26"/>
    </location>
</feature>
<dbReference type="EMBL" id="MU005612">
    <property type="protein sequence ID" value="KAF2678365.1"/>
    <property type="molecule type" value="Genomic_DNA"/>
</dbReference>
<evidence type="ECO:0000313" key="3">
    <source>
        <dbReference type="Proteomes" id="UP000799291"/>
    </source>
</evidence>
<evidence type="ECO:0000313" key="2">
    <source>
        <dbReference type="EMBL" id="KAF2678365.1"/>
    </source>
</evidence>
<protein>
    <submittedName>
        <fullName evidence="2">Uncharacterized protein</fullName>
    </submittedName>
</protein>
<keyword evidence="3" id="KW-1185">Reference proteome</keyword>
<accession>A0A6G1IJP6</accession>
<gene>
    <name evidence="2" type="ORF">K458DRAFT_137828</name>
</gene>
<name>A0A6G1IJP6_9PLEO</name>
<evidence type="ECO:0000256" key="1">
    <source>
        <dbReference type="SAM" id="MobiDB-lite"/>
    </source>
</evidence>
<proteinExistence type="predicted"/>
<dbReference type="AlphaFoldDB" id="A0A6G1IJP6"/>
<reference evidence="2" key="1">
    <citation type="journal article" date="2020" name="Stud. Mycol.">
        <title>101 Dothideomycetes genomes: a test case for predicting lifestyles and emergence of pathogens.</title>
        <authorList>
            <person name="Haridas S."/>
            <person name="Albert R."/>
            <person name="Binder M."/>
            <person name="Bloem J."/>
            <person name="Labutti K."/>
            <person name="Salamov A."/>
            <person name="Andreopoulos B."/>
            <person name="Baker S."/>
            <person name="Barry K."/>
            <person name="Bills G."/>
            <person name="Bluhm B."/>
            <person name="Cannon C."/>
            <person name="Castanera R."/>
            <person name="Culley D."/>
            <person name="Daum C."/>
            <person name="Ezra D."/>
            <person name="Gonzalez J."/>
            <person name="Henrissat B."/>
            <person name="Kuo A."/>
            <person name="Liang C."/>
            <person name="Lipzen A."/>
            <person name="Lutzoni F."/>
            <person name="Magnuson J."/>
            <person name="Mondo S."/>
            <person name="Nolan M."/>
            <person name="Ohm R."/>
            <person name="Pangilinan J."/>
            <person name="Park H.-J."/>
            <person name="Ramirez L."/>
            <person name="Alfaro M."/>
            <person name="Sun H."/>
            <person name="Tritt A."/>
            <person name="Yoshinaga Y."/>
            <person name="Zwiers L.-H."/>
            <person name="Turgeon B."/>
            <person name="Goodwin S."/>
            <person name="Spatafora J."/>
            <person name="Crous P."/>
            <person name="Grigoriev I."/>
        </authorList>
    </citation>
    <scope>NUCLEOTIDE SEQUENCE</scope>
    <source>
        <strain evidence="2">CBS 122367</strain>
    </source>
</reference>